<name>A0A250KVD7_9GAMM</name>
<keyword evidence="4" id="KW-0653">Protein transport</keyword>
<feature type="coiled-coil region" evidence="8">
    <location>
        <begin position="95"/>
        <end position="125"/>
    </location>
</feature>
<keyword evidence="3" id="KW-0812">Transmembrane</keyword>
<dbReference type="PANTHER" id="PTHR33162:SF1">
    <property type="entry name" value="SEC-INDEPENDENT PROTEIN TRANSLOCASE PROTEIN TATA, CHLOROPLASTIC"/>
    <property type="match status" value="1"/>
</dbReference>
<dbReference type="Gene3D" id="1.20.5.3310">
    <property type="match status" value="1"/>
</dbReference>
<evidence type="ECO:0000256" key="6">
    <source>
        <dbReference type="ARBA" id="ARBA00023010"/>
    </source>
</evidence>
<keyword evidence="8" id="KW-0175">Coiled coil</keyword>
<dbReference type="EMBL" id="AP017928">
    <property type="protein sequence ID" value="BBA35552.1"/>
    <property type="molecule type" value="Genomic_DNA"/>
</dbReference>
<organism evidence="9 10">
    <name type="scientific">Methylocaldum marinum</name>
    <dbReference type="NCBI Taxonomy" id="1432792"/>
    <lineage>
        <taxon>Bacteria</taxon>
        <taxon>Pseudomonadati</taxon>
        <taxon>Pseudomonadota</taxon>
        <taxon>Gammaproteobacteria</taxon>
        <taxon>Methylococcales</taxon>
        <taxon>Methylococcaceae</taxon>
        <taxon>Methylocaldum</taxon>
    </lineage>
</organism>
<keyword evidence="6" id="KW-0811">Translocation</keyword>
<evidence type="ECO:0008006" key="11">
    <source>
        <dbReference type="Google" id="ProtNLM"/>
    </source>
</evidence>
<dbReference type="InterPro" id="IPR003369">
    <property type="entry name" value="TatA/B/E"/>
</dbReference>
<keyword evidence="7" id="KW-0472">Membrane</keyword>
<evidence type="ECO:0000313" key="9">
    <source>
        <dbReference type="EMBL" id="BBA35552.1"/>
    </source>
</evidence>
<keyword evidence="5" id="KW-1133">Transmembrane helix</keyword>
<gene>
    <name evidence="9" type="ORF">sS8_3615</name>
</gene>
<reference evidence="9 10" key="1">
    <citation type="submission" date="2016-12" db="EMBL/GenBank/DDBJ databases">
        <title>Genome sequencing of Methylocaldum marinum.</title>
        <authorList>
            <person name="Takeuchi M."/>
            <person name="Kamagata Y."/>
            <person name="Hiraoka S."/>
            <person name="Oshima K."/>
            <person name="Hattori M."/>
            <person name="Iwasaki W."/>
        </authorList>
    </citation>
    <scope>NUCLEOTIDE SEQUENCE [LARGE SCALE GENOMIC DNA]</scope>
    <source>
        <strain evidence="9 10">S8</strain>
    </source>
</reference>
<protein>
    <recommendedName>
        <fullName evidence="11">Sec-independent protein translocase protein TatB</fullName>
    </recommendedName>
</protein>
<evidence type="ECO:0000256" key="5">
    <source>
        <dbReference type="ARBA" id="ARBA00022989"/>
    </source>
</evidence>
<evidence type="ECO:0000256" key="2">
    <source>
        <dbReference type="ARBA" id="ARBA00022448"/>
    </source>
</evidence>
<keyword evidence="2" id="KW-0813">Transport</keyword>
<sequence length="127" mass="14444">MFDLGWMELAFCGVLALIVVGPKDLPRLMHSAGRIVRGMKSAYRDIQIGLGTLEKEIDRASGADTKDSWVGYVPDEIRNLPEYFPEAYVPGSMTAEEYSKRREEHDRRVQELKRLAAERKAAEEKSE</sequence>
<dbReference type="GO" id="GO:0016020">
    <property type="term" value="C:membrane"/>
    <property type="evidence" value="ECO:0007669"/>
    <property type="project" value="UniProtKB-SubCell"/>
</dbReference>
<evidence type="ECO:0000256" key="7">
    <source>
        <dbReference type="ARBA" id="ARBA00023136"/>
    </source>
</evidence>
<evidence type="ECO:0000256" key="1">
    <source>
        <dbReference type="ARBA" id="ARBA00004167"/>
    </source>
</evidence>
<dbReference type="PANTHER" id="PTHR33162">
    <property type="entry name" value="SEC-INDEPENDENT PROTEIN TRANSLOCASE PROTEIN TATA, CHLOROPLASTIC"/>
    <property type="match status" value="1"/>
</dbReference>
<dbReference type="GO" id="GO:0015031">
    <property type="term" value="P:protein transport"/>
    <property type="evidence" value="ECO:0007669"/>
    <property type="project" value="UniProtKB-KW"/>
</dbReference>
<dbReference type="PRINTS" id="PR01506">
    <property type="entry name" value="TATBPROTEIN"/>
</dbReference>
<dbReference type="AlphaFoldDB" id="A0A250KVD7"/>
<dbReference type="OrthoDB" id="9816005at2"/>
<proteinExistence type="predicted"/>
<dbReference type="Proteomes" id="UP000266313">
    <property type="component" value="Chromosome"/>
</dbReference>
<dbReference type="RefSeq" id="WP_119630840.1">
    <property type="nucleotide sequence ID" value="NZ_AP017928.1"/>
</dbReference>
<comment type="subcellular location">
    <subcellularLocation>
        <location evidence="1">Membrane</location>
        <topology evidence="1">Single-pass membrane protein</topology>
    </subcellularLocation>
</comment>
<evidence type="ECO:0000256" key="3">
    <source>
        <dbReference type="ARBA" id="ARBA00022692"/>
    </source>
</evidence>
<dbReference type="Pfam" id="PF02416">
    <property type="entry name" value="TatA_B_E"/>
    <property type="match status" value="1"/>
</dbReference>
<keyword evidence="10" id="KW-1185">Reference proteome</keyword>
<evidence type="ECO:0000256" key="8">
    <source>
        <dbReference type="SAM" id="Coils"/>
    </source>
</evidence>
<accession>A0A250KVD7</accession>
<evidence type="ECO:0000256" key="4">
    <source>
        <dbReference type="ARBA" id="ARBA00022927"/>
    </source>
</evidence>
<evidence type="ECO:0000313" key="10">
    <source>
        <dbReference type="Proteomes" id="UP000266313"/>
    </source>
</evidence>
<dbReference type="KEGG" id="mmai:sS8_3615"/>